<gene>
    <name evidence="1" type="ORF">C4F40_10440</name>
</gene>
<name>A0ABR9T714_9SPHI</name>
<keyword evidence="2" id="KW-1185">Reference proteome</keyword>
<dbReference type="InterPro" id="IPR023393">
    <property type="entry name" value="START-like_dom_sf"/>
</dbReference>
<dbReference type="EMBL" id="PSKQ01000019">
    <property type="protein sequence ID" value="MBE8721141.1"/>
    <property type="molecule type" value="Genomic_DNA"/>
</dbReference>
<dbReference type="Gene3D" id="3.30.530.20">
    <property type="match status" value="1"/>
</dbReference>
<dbReference type="CDD" id="cd07820">
    <property type="entry name" value="SRPBCC_3"/>
    <property type="match status" value="1"/>
</dbReference>
<reference evidence="1 2" key="1">
    <citation type="submission" date="2018-02" db="EMBL/GenBank/DDBJ databases">
        <title>Sphingobacterium KA21.</title>
        <authorList>
            <person name="Vasarhelyi B.M."/>
            <person name="Deshmukh S."/>
            <person name="Balint B."/>
            <person name="Kukolya J."/>
        </authorList>
    </citation>
    <scope>NUCLEOTIDE SEQUENCE [LARGE SCALE GENOMIC DNA]</scope>
    <source>
        <strain evidence="1 2">Ka21</strain>
    </source>
</reference>
<protein>
    <recommendedName>
        <fullName evidence="3">Ligand-binding SRPBCC domain-containing protein</fullName>
    </recommendedName>
</protein>
<dbReference type="Proteomes" id="UP000618319">
    <property type="component" value="Unassembled WGS sequence"/>
</dbReference>
<organism evidence="1 2">
    <name type="scientific">Sphingobacterium pedocola</name>
    <dbReference type="NCBI Taxonomy" id="2082722"/>
    <lineage>
        <taxon>Bacteria</taxon>
        <taxon>Pseudomonadati</taxon>
        <taxon>Bacteroidota</taxon>
        <taxon>Sphingobacteriia</taxon>
        <taxon>Sphingobacteriales</taxon>
        <taxon>Sphingobacteriaceae</taxon>
        <taxon>Sphingobacterium</taxon>
    </lineage>
</organism>
<comment type="caution">
    <text evidence="1">The sequence shown here is derived from an EMBL/GenBank/DDBJ whole genome shotgun (WGS) entry which is preliminary data.</text>
</comment>
<evidence type="ECO:0008006" key="3">
    <source>
        <dbReference type="Google" id="ProtNLM"/>
    </source>
</evidence>
<evidence type="ECO:0000313" key="2">
    <source>
        <dbReference type="Proteomes" id="UP000618319"/>
    </source>
</evidence>
<accession>A0ABR9T714</accession>
<sequence>MKYKLHRKQQLKTDLETAWQFFSSPYNLAVLTPASMKFKVRSALDSASIYEGMQIDYNVTPLWGITMGWQTEITQVVPLRSFTDYQKKGPYKLWNHQHDFVENEHGVLMTDTIDYELPFGLLGDCVHRLLVKKKLDYIFDHRFKVLEEKFNT</sequence>
<dbReference type="SUPFAM" id="SSF55961">
    <property type="entry name" value="Bet v1-like"/>
    <property type="match status" value="1"/>
</dbReference>
<dbReference type="RefSeq" id="WP_196938370.1">
    <property type="nucleotide sequence ID" value="NZ_MU158689.1"/>
</dbReference>
<evidence type="ECO:0000313" key="1">
    <source>
        <dbReference type="EMBL" id="MBE8721141.1"/>
    </source>
</evidence>
<proteinExistence type="predicted"/>